<dbReference type="Proteomes" id="UP001230504">
    <property type="component" value="Unassembled WGS sequence"/>
</dbReference>
<reference evidence="1" key="1">
    <citation type="submission" date="2021-06" db="EMBL/GenBank/DDBJ databases">
        <title>Comparative genomics, transcriptomics and evolutionary studies reveal genomic signatures of adaptation to plant cell wall in hemibiotrophic fungi.</title>
        <authorList>
            <consortium name="DOE Joint Genome Institute"/>
            <person name="Baroncelli R."/>
            <person name="Diaz J.F."/>
            <person name="Benocci T."/>
            <person name="Peng M."/>
            <person name="Battaglia E."/>
            <person name="Haridas S."/>
            <person name="Andreopoulos W."/>
            <person name="Labutti K."/>
            <person name="Pangilinan J."/>
            <person name="Floch G.L."/>
            <person name="Makela M.R."/>
            <person name="Henrissat B."/>
            <person name="Grigoriev I.V."/>
            <person name="Crouch J.A."/>
            <person name="De Vries R.P."/>
            <person name="Sukno S.A."/>
            <person name="Thon M.R."/>
        </authorList>
    </citation>
    <scope>NUCLEOTIDE SEQUENCE</scope>
    <source>
        <strain evidence="1">CBS 125086</strain>
    </source>
</reference>
<evidence type="ECO:0000313" key="2">
    <source>
        <dbReference type="Proteomes" id="UP001230504"/>
    </source>
</evidence>
<comment type="caution">
    <text evidence="1">The sequence shown here is derived from an EMBL/GenBank/DDBJ whole genome shotgun (WGS) entry which is preliminary data.</text>
</comment>
<accession>A0AAD8PY73</accession>
<dbReference type="RefSeq" id="XP_060413275.1">
    <property type="nucleotide sequence ID" value="XM_060551732.1"/>
</dbReference>
<dbReference type="GeneID" id="85435972"/>
<evidence type="ECO:0000313" key="1">
    <source>
        <dbReference type="EMBL" id="KAK1589734.1"/>
    </source>
</evidence>
<dbReference type="EMBL" id="JAHLJV010000037">
    <property type="protein sequence ID" value="KAK1589734.1"/>
    <property type="molecule type" value="Genomic_DNA"/>
</dbReference>
<sequence>MIFKLESYALPDVEGALHARPLGIIIGSRNSKVRLGVYVFVCVCVRARALLGFRPRKRPESGPLLALPCGAFFHHLSLSLSLSAASEGGGGDRRMAVGHSGIPTVFLPGGGGRGPTHVRVLVLRVLGRSPPITVPGAEIRPPTEFGTALVARGESKTGAEKLSPVPLPSHPYRRRGGVVADCSLHSICLPIRNLGSLEAHPRSKIGACIFPGLRTDANDAVRTQSHSGSENQRAKLT</sequence>
<name>A0AAD8PY73_9PEZI</name>
<organism evidence="1 2">
    <name type="scientific">Colletotrichum navitas</name>
    <dbReference type="NCBI Taxonomy" id="681940"/>
    <lineage>
        <taxon>Eukaryota</taxon>
        <taxon>Fungi</taxon>
        <taxon>Dikarya</taxon>
        <taxon>Ascomycota</taxon>
        <taxon>Pezizomycotina</taxon>
        <taxon>Sordariomycetes</taxon>
        <taxon>Hypocreomycetidae</taxon>
        <taxon>Glomerellales</taxon>
        <taxon>Glomerellaceae</taxon>
        <taxon>Colletotrichum</taxon>
        <taxon>Colletotrichum graminicola species complex</taxon>
    </lineage>
</organism>
<gene>
    <name evidence="1" type="ORF">LY79DRAFT_239407</name>
</gene>
<protein>
    <submittedName>
        <fullName evidence="1">Uncharacterized protein</fullName>
    </submittedName>
</protein>
<dbReference type="AlphaFoldDB" id="A0AAD8PY73"/>
<keyword evidence="2" id="KW-1185">Reference proteome</keyword>
<proteinExistence type="predicted"/>